<keyword evidence="3" id="KW-1185">Reference proteome</keyword>
<gene>
    <name evidence="2" type="ORF">RF679_14250</name>
</gene>
<dbReference type="EMBL" id="CP133720">
    <property type="protein sequence ID" value="WMW79800.1"/>
    <property type="molecule type" value="Genomic_DNA"/>
</dbReference>
<dbReference type="InterPro" id="IPR011009">
    <property type="entry name" value="Kinase-like_dom_sf"/>
</dbReference>
<evidence type="ECO:0000313" key="2">
    <source>
        <dbReference type="EMBL" id="WMW79800.1"/>
    </source>
</evidence>
<evidence type="ECO:0000313" key="3">
    <source>
        <dbReference type="Proteomes" id="UP001181355"/>
    </source>
</evidence>
<dbReference type="EC" id="2.7.1.-" evidence="2"/>
<proteinExistence type="predicted"/>
<dbReference type="Proteomes" id="UP001181355">
    <property type="component" value="Chromosome"/>
</dbReference>
<name>A0ABY9RGM5_9BURK</name>
<evidence type="ECO:0000259" key="1">
    <source>
        <dbReference type="Pfam" id="PF01636"/>
    </source>
</evidence>
<dbReference type="InterPro" id="IPR002575">
    <property type="entry name" value="Aminoglycoside_PTrfase"/>
</dbReference>
<feature type="domain" description="Aminoglycoside phosphotransferase" evidence="1">
    <location>
        <begin position="28"/>
        <end position="247"/>
    </location>
</feature>
<organism evidence="2 3">
    <name type="scientific">Undibacterium cyanobacteriorum</name>
    <dbReference type="NCBI Taxonomy" id="3073561"/>
    <lineage>
        <taxon>Bacteria</taxon>
        <taxon>Pseudomonadati</taxon>
        <taxon>Pseudomonadota</taxon>
        <taxon>Betaproteobacteria</taxon>
        <taxon>Burkholderiales</taxon>
        <taxon>Oxalobacteraceae</taxon>
        <taxon>Undibacterium</taxon>
    </lineage>
</organism>
<dbReference type="Gene3D" id="3.90.1200.10">
    <property type="match status" value="1"/>
</dbReference>
<dbReference type="SUPFAM" id="SSF56112">
    <property type="entry name" value="Protein kinase-like (PK-like)"/>
    <property type="match status" value="1"/>
</dbReference>
<dbReference type="GO" id="GO:0016740">
    <property type="term" value="F:transferase activity"/>
    <property type="evidence" value="ECO:0007669"/>
    <property type="project" value="UniProtKB-KW"/>
</dbReference>
<protein>
    <submittedName>
        <fullName evidence="2">Aminoglycoside phosphotransferase family protein</fullName>
        <ecNumber evidence="2">2.7.1.-</ecNumber>
    </submittedName>
</protein>
<reference evidence="2" key="1">
    <citation type="submission" date="2023-09" db="EMBL/GenBank/DDBJ databases">
        <title>Undibacterium sp. 20NA77.5 isolated from freshwater.</title>
        <authorList>
            <person name="Le V."/>
            <person name="Ko S.-R."/>
            <person name="Ahn C.-Y."/>
            <person name="Oh H.-M."/>
        </authorList>
    </citation>
    <scope>NUCLEOTIDE SEQUENCE</scope>
    <source>
        <strain evidence="2">20NA77.5</strain>
    </source>
</reference>
<dbReference type="Pfam" id="PF01636">
    <property type="entry name" value="APH"/>
    <property type="match status" value="1"/>
</dbReference>
<sequence length="361" mass="42085">MFLTATNLTYYMLEMNYVTPSDVVLGQVKIIEAGRRNRNFKVLVRDTGVFLKQVKAIDPVENSTLQREAECYSLARNHPEWSESIPRFLGYDQRRKCLALELLPEAESFVDHQFYRRELDSQVAVLIAKMLASFHKLHPLQHEVELSSVSLPKRVPWILFFHRDNNRVSQGVIELGDRIRADLDMSAVIDKLFHGWSRTTWIHGDMKWDNVLLMSDTNRDYRVKLIDWELFDLGDPLWDVAGFIHSFMVSVVGVKLRTVSSTERCDIENLIDHMKPFGEFLTVLWNQYALERQFECEDARQQLLKTMEFSAARMLQSAFEGLYYKNLFSQEAEYLLALSKFILKNPARFIEEIGLISGEDT</sequence>
<keyword evidence="2" id="KW-0808">Transferase</keyword>
<dbReference type="RefSeq" id="WP_309481295.1">
    <property type="nucleotide sequence ID" value="NZ_CP133720.1"/>
</dbReference>
<accession>A0ABY9RGM5</accession>